<dbReference type="RefSeq" id="WP_109296496.1">
    <property type="nucleotide sequence ID" value="NZ_CP029254.1"/>
</dbReference>
<name>A0ABM6VC22_9ACTN</name>
<proteinExistence type="predicted"/>
<protein>
    <submittedName>
        <fullName evidence="2">Uncharacterized protein</fullName>
    </submittedName>
</protein>
<accession>A0ABM6VC22</accession>
<evidence type="ECO:0000313" key="2">
    <source>
        <dbReference type="EMBL" id="AWK11643.1"/>
    </source>
</evidence>
<keyword evidence="3" id="KW-1185">Reference proteome</keyword>
<gene>
    <name evidence="2" type="ORF">DDQ41_25060</name>
</gene>
<evidence type="ECO:0000256" key="1">
    <source>
        <dbReference type="SAM" id="MobiDB-lite"/>
    </source>
</evidence>
<organism evidence="2 3">
    <name type="scientific">Streptomyces spongiicola</name>
    <dbReference type="NCBI Taxonomy" id="1690221"/>
    <lineage>
        <taxon>Bacteria</taxon>
        <taxon>Bacillati</taxon>
        <taxon>Actinomycetota</taxon>
        <taxon>Actinomycetes</taxon>
        <taxon>Kitasatosporales</taxon>
        <taxon>Streptomycetaceae</taxon>
        <taxon>Streptomyces</taxon>
    </lineage>
</organism>
<reference evidence="2 3" key="1">
    <citation type="submission" date="2018-05" db="EMBL/GenBank/DDBJ databases">
        <title>Complete genome sequence of the Type Strain of Streptomyces spongiicola HNM0071, the producer of staurosporine.</title>
        <authorList>
            <person name="Zhou S."/>
            <person name="Huang X."/>
        </authorList>
    </citation>
    <scope>NUCLEOTIDE SEQUENCE [LARGE SCALE GENOMIC DNA]</scope>
    <source>
        <strain evidence="2 3">HNM0071</strain>
    </source>
</reference>
<dbReference type="EMBL" id="CP029254">
    <property type="protein sequence ID" value="AWK11643.1"/>
    <property type="molecule type" value="Genomic_DNA"/>
</dbReference>
<dbReference type="Proteomes" id="UP000245051">
    <property type="component" value="Chromosome"/>
</dbReference>
<feature type="region of interest" description="Disordered" evidence="1">
    <location>
        <begin position="139"/>
        <end position="161"/>
    </location>
</feature>
<evidence type="ECO:0000313" key="3">
    <source>
        <dbReference type="Proteomes" id="UP000245051"/>
    </source>
</evidence>
<sequence>MSLHAPEFFAELRLPFPSGTTVGSTYYATPIAGAPLRLQIGFTDTQYRNAYGGLRLTVTHIERGTIDAVALSFAEHGTFRRRQGALHQRNMPHTFNITLARPGQPAWEGADFTRLRDAIEQYTAVWFPGAWTASASSRTVGRTAHKVPAPPPAPPVAGRTR</sequence>